<accession>A0ABD5SY88</accession>
<proteinExistence type="predicted"/>
<sequence length="99" mass="11991">MRSCAERARHSDTIVAVDTRRQARALYQKTEKNETWTVATTPRSRTPSETSDELDHEDRRSAQRRLEPQTRRVDRRRRRRRRCPHIECELALSRDHLRR</sequence>
<evidence type="ECO:0000313" key="2">
    <source>
        <dbReference type="EMBL" id="MFC6770029.1"/>
    </source>
</evidence>
<feature type="compositionally biased region" description="Basic and acidic residues" evidence="1">
    <location>
        <begin position="56"/>
        <end position="72"/>
    </location>
</feature>
<organism evidence="2 3">
    <name type="scientific">Halorubrum pallidum</name>
    <dbReference type="NCBI Taxonomy" id="1526114"/>
    <lineage>
        <taxon>Archaea</taxon>
        <taxon>Methanobacteriati</taxon>
        <taxon>Methanobacteriota</taxon>
        <taxon>Stenosarchaea group</taxon>
        <taxon>Halobacteria</taxon>
        <taxon>Halobacteriales</taxon>
        <taxon>Haloferacaceae</taxon>
        <taxon>Halorubrum</taxon>
    </lineage>
</organism>
<keyword evidence="3" id="KW-1185">Reference proteome</keyword>
<name>A0ABD5SY88_9EURY</name>
<evidence type="ECO:0000256" key="1">
    <source>
        <dbReference type="SAM" id="MobiDB-lite"/>
    </source>
</evidence>
<dbReference type="AlphaFoldDB" id="A0ABD5SY88"/>
<gene>
    <name evidence="2" type="ORF">ACFQDD_00570</name>
</gene>
<dbReference type="EMBL" id="JBHSWT010000012">
    <property type="protein sequence ID" value="MFC6770029.1"/>
    <property type="molecule type" value="Genomic_DNA"/>
</dbReference>
<protein>
    <submittedName>
        <fullName evidence="2">Uncharacterized protein</fullName>
    </submittedName>
</protein>
<comment type="caution">
    <text evidence="2">The sequence shown here is derived from an EMBL/GenBank/DDBJ whole genome shotgun (WGS) entry which is preliminary data.</text>
</comment>
<evidence type="ECO:0000313" key="3">
    <source>
        <dbReference type="Proteomes" id="UP001596274"/>
    </source>
</evidence>
<feature type="compositionally biased region" description="Low complexity" evidence="1">
    <location>
        <begin position="40"/>
        <end position="49"/>
    </location>
</feature>
<feature type="region of interest" description="Disordered" evidence="1">
    <location>
        <begin position="33"/>
        <end position="79"/>
    </location>
</feature>
<reference evidence="2 3" key="1">
    <citation type="journal article" date="2019" name="Int. J. Syst. Evol. Microbiol.">
        <title>The Global Catalogue of Microorganisms (GCM) 10K type strain sequencing project: providing services to taxonomists for standard genome sequencing and annotation.</title>
        <authorList>
            <consortium name="The Broad Institute Genomics Platform"/>
            <consortium name="The Broad Institute Genome Sequencing Center for Infectious Disease"/>
            <person name="Wu L."/>
            <person name="Ma J."/>
        </authorList>
    </citation>
    <scope>NUCLEOTIDE SEQUENCE [LARGE SCALE GENOMIC DNA]</scope>
    <source>
        <strain evidence="2 3">PJ61</strain>
    </source>
</reference>
<dbReference type="Proteomes" id="UP001596274">
    <property type="component" value="Unassembled WGS sequence"/>
</dbReference>